<dbReference type="Gene3D" id="1.10.287.110">
    <property type="entry name" value="DnaJ domain"/>
    <property type="match status" value="1"/>
</dbReference>
<dbReference type="OrthoDB" id="18010at2759"/>
<dbReference type="CDD" id="cd06257">
    <property type="entry name" value="DnaJ"/>
    <property type="match status" value="1"/>
</dbReference>
<dbReference type="FunFam" id="1.10.287.110:FF:000079">
    <property type="entry name" value="DnaJ subfamily C member"/>
    <property type="match status" value="1"/>
</dbReference>
<dbReference type="SMART" id="SM00271">
    <property type="entry name" value="DnaJ"/>
    <property type="match status" value="1"/>
</dbReference>
<dbReference type="AlphaFoldDB" id="A0A8J2RV76"/>
<evidence type="ECO:0000256" key="1">
    <source>
        <dbReference type="ARBA" id="ARBA00023186"/>
    </source>
</evidence>
<dbReference type="Proteomes" id="UP000789390">
    <property type="component" value="Unassembled WGS sequence"/>
</dbReference>
<dbReference type="Pfam" id="PF00226">
    <property type="entry name" value="DnaJ"/>
    <property type="match status" value="1"/>
</dbReference>
<evidence type="ECO:0000313" key="3">
    <source>
        <dbReference type="EMBL" id="CAH0110061.1"/>
    </source>
</evidence>
<dbReference type="GO" id="GO:0042407">
    <property type="term" value="P:cristae formation"/>
    <property type="evidence" value="ECO:0007669"/>
    <property type="project" value="TreeGrafter"/>
</dbReference>
<dbReference type="PRINTS" id="PR00625">
    <property type="entry name" value="JDOMAIN"/>
</dbReference>
<gene>
    <name evidence="3" type="ORF">DGAL_LOCUS13560</name>
</gene>
<dbReference type="InterPro" id="IPR024586">
    <property type="entry name" value="DnaJ-like_C11_C"/>
</dbReference>
<dbReference type="Pfam" id="PF22774">
    <property type="entry name" value="DNAJC11_beta-barrel"/>
    <property type="match status" value="1"/>
</dbReference>
<dbReference type="InterPro" id="IPR055225">
    <property type="entry name" value="DNAJC11-like_beta-barrel"/>
</dbReference>
<name>A0A8J2RV76_9CRUS</name>
<accession>A0A8J2RV76</accession>
<sequence>MDDENDKLEEDFYQFLNLPRDAPQEEITNAYRRLSRIYHPDKHTDPLRKKEAEVLFNKTKKAYEVLSDPHKRAIYDSLGTKGLETEGWEVVQRTKTPQEIREEYELLAQQKEERRLLQRTNPQSSITVNIDATELFSPYEDAYDDEFGPPGNFFPSIVVKGMNFSQSIQAPLTLNDTAYLSGELSTHKGSGSGSVNVSLRRITSPDGWAELELGFGNGLSFSAKGFRNLTKRMFTNISGILTSTDEGLSFGFVSTLAHQLDKNTVGYLTYKNSQSSSMSTSIVKDTATYRTQANFVLGIPHSFISMSYCHKLEKHDGRLRGTVKAGTFGAMVEYGLERKVSQHSSLAVSMTVGVPTGVRLKIKLLRGNQIYCFPIHLCHEVLPSPIFYGTVTPMVAWIIIRRLVVEPYLQQQKIKDIERHRAMHHSQMLARRREAEISIDLMKETYRRNVEDEENRKGLIITKSIYGRWLDLSHRDLGDAITDVTIPLQCLVRDSKLILQEASKCQLPGFYDPCMGEDKSLYVQYSFHGVPHEVTIQDTDSLRIPKQCNLSQSRFFTNLHKLISTSYAAHRKQL</sequence>
<dbReference type="GO" id="GO:0005739">
    <property type="term" value="C:mitochondrion"/>
    <property type="evidence" value="ECO:0007669"/>
    <property type="project" value="GOC"/>
</dbReference>
<keyword evidence="4" id="KW-1185">Reference proteome</keyword>
<proteinExistence type="predicted"/>
<protein>
    <recommendedName>
        <fullName evidence="2">J domain-containing protein</fullName>
    </recommendedName>
</protein>
<keyword evidence="1" id="KW-0143">Chaperone</keyword>
<organism evidence="3 4">
    <name type="scientific">Daphnia galeata</name>
    <dbReference type="NCBI Taxonomy" id="27404"/>
    <lineage>
        <taxon>Eukaryota</taxon>
        <taxon>Metazoa</taxon>
        <taxon>Ecdysozoa</taxon>
        <taxon>Arthropoda</taxon>
        <taxon>Crustacea</taxon>
        <taxon>Branchiopoda</taxon>
        <taxon>Diplostraca</taxon>
        <taxon>Cladocera</taxon>
        <taxon>Anomopoda</taxon>
        <taxon>Daphniidae</taxon>
        <taxon>Daphnia</taxon>
    </lineage>
</organism>
<dbReference type="Pfam" id="PF11875">
    <property type="entry name" value="DnaJ-like_C11_C"/>
    <property type="match status" value="1"/>
</dbReference>
<dbReference type="InterPro" id="IPR052243">
    <property type="entry name" value="Mito_inner_membrane_organizer"/>
</dbReference>
<dbReference type="PANTHER" id="PTHR44157">
    <property type="entry name" value="DNAJ HOMOLOG SUBFAMILY C MEMBER 11"/>
    <property type="match status" value="1"/>
</dbReference>
<dbReference type="InterPro" id="IPR036869">
    <property type="entry name" value="J_dom_sf"/>
</dbReference>
<feature type="domain" description="J" evidence="2">
    <location>
        <begin position="11"/>
        <end position="79"/>
    </location>
</feature>
<evidence type="ECO:0000259" key="2">
    <source>
        <dbReference type="PROSITE" id="PS50076"/>
    </source>
</evidence>
<dbReference type="SUPFAM" id="SSF46565">
    <property type="entry name" value="Chaperone J-domain"/>
    <property type="match status" value="1"/>
</dbReference>
<comment type="caution">
    <text evidence="3">The sequence shown here is derived from an EMBL/GenBank/DDBJ whole genome shotgun (WGS) entry which is preliminary data.</text>
</comment>
<evidence type="ECO:0000313" key="4">
    <source>
        <dbReference type="Proteomes" id="UP000789390"/>
    </source>
</evidence>
<dbReference type="InterPro" id="IPR001623">
    <property type="entry name" value="DnaJ_domain"/>
</dbReference>
<dbReference type="PANTHER" id="PTHR44157:SF1">
    <property type="entry name" value="DNAJ HOMOLOG SUBFAMILY C MEMBER 11"/>
    <property type="match status" value="1"/>
</dbReference>
<dbReference type="PROSITE" id="PS50076">
    <property type="entry name" value="DNAJ_2"/>
    <property type="match status" value="1"/>
</dbReference>
<reference evidence="3" key="1">
    <citation type="submission" date="2021-11" db="EMBL/GenBank/DDBJ databases">
        <authorList>
            <person name="Schell T."/>
        </authorList>
    </citation>
    <scope>NUCLEOTIDE SEQUENCE</scope>
    <source>
        <strain evidence="3">M5</strain>
    </source>
</reference>
<dbReference type="EMBL" id="CAKKLH010000299">
    <property type="protein sequence ID" value="CAH0110061.1"/>
    <property type="molecule type" value="Genomic_DNA"/>
</dbReference>